<protein>
    <submittedName>
        <fullName evidence="3">Uncharacterized protein</fullName>
    </submittedName>
</protein>
<keyword evidence="1" id="KW-0812">Transmembrane</keyword>
<dbReference type="AlphaFoldDB" id="A0A9W4R1K4"/>
<gene>
    <name evidence="3" type="ORF">PSECIP111854_03149</name>
    <name evidence="2" type="ORF">PSECIP111951_01494</name>
</gene>
<evidence type="ECO:0000313" key="5">
    <source>
        <dbReference type="Proteomes" id="UP001152485"/>
    </source>
</evidence>
<evidence type="ECO:0000313" key="2">
    <source>
        <dbReference type="EMBL" id="CAH9056603.1"/>
    </source>
</evidence>
<proteinExistence type="predicted"/>
<keyword evidence="1" id="KW-0472">Membrane</keyword>
<feature type="transmembrane region" description="Helical" evidence="1">
    <location>
        <begin position="6"/>
        <end position="28"/>
    </location>
</feature>
<sequence>MPIDINVRWVGYFVILSLLFPILAFFLLRRSREKPVKDAFIILLLSVIPPLQLVALLVFYSIPNKQPEHECSAKQ</sequence>
<dbReference type="Proteomes" id="UP001152467">
    <property type="component" value="Unassembled WGS sequence"/>
</dbReference>
<evidence type="ECO:0000313" key="3">
    <source>
        <dbReference type="EMBL" id="CAH9063060.1"/>
    </source>
</evidence>
<name>A0A9W4R1K4_9GAMM</name>
<feature type="transmembrane region" description="Helical" evidence="1">
    <location>
        <begin position="40"/>
        <end position="62"/>
    </location>
</feature>
<organism evidence="3 4">
    <name type="scientific">Pseudoalteromonas holothuriae</name>
    <dbReference type="NCBI Taxonomy" id="2963714"/>
    <lineage>
        <taxon>Bacteria</taxon>
        <taxon>Pseudomonadati</taxon>
        <taxon>Pseudomonadota</taxon>
        <taxon>Gammaproteobacteria</taxon>
        <taxon>Alteromonadales</taxon>
        <taxon>Pseudoalteromonadaceae</taxon>
        <taxon>Pseudoalteromonas</taxon>
    </lineage>
</organism>
<dbReference type="EMBL" id="CAMAPC010000014">
    <property type="protein sequence ID" value="CAH9063060.1"/>
    <property type="molecule type" value="Genomic_DNA"/>
</dbReference>
<dbReference type="EMBL" id="CAMAPD010000005">
    <property type="protein sequence ID" value="CAH9056603.1"/>
    <property type="molecule type" value="Genomic_DNA"/>
</dbReference>
<evidence type="ECO:0000313" key="4">
    <source>
        <dbReference type="Proteomes" id="UP001152467"/>
    </source>
</evidence>
<reference evidence="3 5" key="1">
    <citation type="submission" date="2022-07" db="EMBL/GenBank/DDBJ databases">
        <authorList>
            <person name="Criscuolo A."/>
        </authorList>
    </citation>
    <scope>NUCLEOTIDE SEQUENCE</scope>
    <source>
        <strain evidence="5">CIP 111951</strain>
        <strain evidence="3">CIP111854</strain>
        <strain evidence="2">CIP111951</strain>
    </source>
</reference>
<keyword evidence="1" id="KW-1133">Transmembrane helix</keyword>
<accession>A0A9W4R1K4</accession>
<dbReference type="Proteomes" id="UP001152485">
    <property type="component" value="Unassembled WGS sequence"/>
</dbReference>
<keyword evidence="4" id="KW-1185">Reference proteome</keyword>
<evidence type="ECO:0000256" key="1">
    <source>
        <dbReference type="SAM" id="Phobius"/>
    </source>
</evidence>
<comment type="caution">
    <text evidence="3">The sequence shown here is derived from an EMBL/GenBank/DDBJ whole genome shotgun (WGS) entry which is preliminary data.</text>
</comment>